<proteinExistence type="predicted"/>
<dbReference type="Pfam" id="PF09851">
    <property type="entry name" value="SHOCT"/>
    <property type="match status" value="1"/>
</dbReference>
<evidence type="ECO:0000313" key="5">
    <source>
        <dbReference type="EMBL" id="QNT64127.1"/>
    </source>
</evidence>
<feature type="transmembrane region" description="Helical" evidence="3">
    <location>
        <begin position="109"/>
        <end position="129"/>
    </location>
</feature>
<dbReference type="InterPro" id="IPR018649">
    <property type="entry name" value="SHOCT"/>
</dbReference>
<feature type="repeat" description="TPR" evidence="1">
    <location>
        <begin position="134"/>
        <end position="167"/>
    </location>
</feature>
<evidence type="ECO:0000256" key="1">
    <source>
        <dbReference type="PROSITE-ProRule" id="PRU00339"/>
    </source>
</evidence>
<evidence type="ECO:0000256" key="3">
    <source>
        <dbReference type="SAM" id="Phobius"/>
    </source>
</evidence>
<evidence type="ECO:0000259" key="4">
    <source>
        <dbReference type="Pfam" id="PF09851"/>
    </source>
</evidence>
<dbReference type="EMBL" id="CP043431">
    <property type="protein sequence ID" value="QNT64127.1"/>
    <property type="molecule type" value="Genomic_DNA"/>
</dbReference>
<reference evidence="5 6" key="1">
    <citation type="submission" date="2019-08" db="EMBL/GenBank/DDBJ databases">
        <authorList>
            <person name="Chang H.C."/>
            <person name="Mun S.Y."/>
        </authorList>
    </citation>
    <scope>NUCLEOTIDE SEQUENCE [LARGE SCALE GENOMIC DNA]</scope>
    <source>
        <strain evidence="5 6">SK</strain>
    </source>
</reference>
<organism evidence="5 6">
    <name type="scientific">Weissella koreensis</name>
    <dbReference type="NCBI Taxonomy" id="165096"/>
    <lineage>
        <taxon>Bacteria</taxon>
        <taxon>Bacillati</taxon>
        <taxon>Bacillota</taxon>
        <taxon>Bacilli</taxon>
        <taxon>Lactobacillales</taxon>
        <taxon>Lactobacillaceae</taxon>
        <taxon>Weissella</taxon>
    </lineage>
</organism>
<keyword evidence="3" id="KW-1133">Transmembrane helix</keyword>
<evidence type="ECO:0000313" key="6">
    <source>
        <dbReference type="Proteomes" id="UP000516446"/>
    </source>
</evidence>
<keyword evidence="3" id="KW-0812">Transmembrane</keyword>
<dbReference type="PROSITE" id="PS50005">
    <property type="entry name" value="TPR"/>
    <property type="match status" value="1"/>
</dbReference>
<dbReference type="AlphaFoldDB" id="A0A7H1MKZ1"/>
<keyword evidence="1" id="KW-0802">TPR repeat</keyword>
<feature type="domain" description="SHOCT" evidence="4">
    <location>
        <begin position="7"/>
        <end position="33"/>
    </location>
</feature>
<evidence type="ECO:0000256" key="2">
    <source>
        <dbReference type="SAM" id="MobiDB-lite"/>
    </source>
</evidence>
<dbReference type="RefSeq" id="WP_190275638.1">
    <property type="nucleotide sequence ID" value="NZ_CP043431.1"/>
</dbReference>
<sequence length="243" mass="26713">MNEKQLAALKNLKELLDDGILTADEFSAQKKEIIEGSKKSDSGIVNSVHSSADKLMDNKTIQGTKDNINKIMKSDKVKNTSKKVGELVDKIPLNKDTKSKLTGSTGKNIIKGIVGVIVLVIVIVGFNFIHNAPTRKQTKLAESYLADGKYGDAQKAYQKLQEMHPNDTTEKEYSQVSKLAEITIDINNGNFAYDNGSFDTPTDEAMKKLNAIKGDPASEEIKTQTENTIKTLQDQADNGTNEY</sequence>
<keyword evidence="3" id="KW-0472">Membrane</keyword>
<dbReference type="InterPro" id="IPR019734">
    <property type="entry name" value="TPR_rpt"/>
</dbReference>
<accession>A0A7H1MKZ1</accession>
<dbReference type="Proteomes" id="UP000516446">
    <property type="component" value="Chromosome"/>
</dbReference>
<protein>
    <submittedName>
        <fullName evidence="5">SHOCT domain-containing protein</fullName>
    </submittedName>
</protein>
<gene>
    <name evidence="5" type="ORF">FY536_02045</name>
</gene>
<keyword evidence="6" id="KW-1185">Reference proteome</keyword>
<feature type="region of interest" description="Disordered" evidence="2">
    <location>
        <begin position="224"/>
        <end position="243"/>
    </location>
</feature>
<name>A0A7H1MKZ1_9LACO</name>